<dbReference type="SUPFAM" id="SSF53756">
    <property type="entry name" value="UDP-Glycosyltransferase/glycogen phosphorylase"/>
    <property type="match status" value="1"/>
</dbReference>
<dbReference type="Gene3D" id="3.90.550.10">
    <property type="entry name" value="Spore Coat Polysaccharide Biosynthesis Protein SpsA, Chain A"/>
    <property type="match status" value="1"/>
</dbReference>
<protein>
    <submittedName>
        <fullName evidence="2">Glycosyltransferase</fullName>
    </submittedName>
</protein>
<dbReference type="Pfam" id="PF13692">
    <property type="entry name" value="Glyco_trans_1_4"/>
    <property type="match status" value="1"/>
</dbReference>
<dbReference type="PANTHER" id="PTHR43179:SF7">
    <property type="entry name" value="RHAMNOSYLTRANSFERASE WBBL"/>
    <property type="match status" value="1"/>
</dbReference>
<dbReference type="EMBL" id="JADIKD010000011">
    <property type="protein sequence ID" value="MFK2918455.1"/>
    <property type="molecule type" value="Genomic_DNA"/>
</dbReference>
<dbReference type="Proteomes" id="UP001620408">
    <property type="component" value="Unassembled WGS sequence"/>
</dbReference>
<evidence type="ECO:0000313" key="3">
    <source>
        <dbReference type="Proteomes" id="UP001620408"/>
    </source>
</evidence>
<dbReference type="InterPro" id="IPR029044">
    <property type="entry name" value="Nucleotide-diphossugar_trans"/>
</dbReference>
<sequence>MRASVALRGWRGTASRIAEEFRSLPETDESLQLLPLDVSFTPFALPCAASPRVSIIIPVHGKLPYTLACLRSLAAQAGDIPFEVVVVDDASPDDSANTLSQIEGLRLLINTSNLGFVGSCNAGAAIARGEYLLFLNNDTQVTAGWLDALLSCFQEQPDCGIAGSRLVYPDGRLQEAGGLIFSDGSCWNVGRFESRDALAWQYRREVDYVSGASLMIPGKLFEAIGGFDEHYAPAYYEDADLAFAVRETGRRVFYVPSSVVIHCEGISAGTDPHGGMKRYQTINQAVFTEKWAAQLAHHPAPRRPADLAVRWRTRGRILVVDAAAPDPSRDSGSLRLVEILRLLVDQGWSVAFYPDDGRRSRDDTARLGTIGVEILNLPKTTHLPRWLALHGKTLDAVMLCRHTVAGQYAHLVRQSAPRARLIFDTVDLHFLREQRASEVSGQTVMARQSTASRQSELELIAFCDITFVVSNDEKSLLKQLLPNASIELLSNIHRPHSCPRPHSGRKDVVFIGGQGHPPNVDAMRWIANDIAPLLQQAAPDMTVHLLGDVSEVLRRELTTDGVTIHGRVADLAPWMEGCIASLAPLRFGAGVKGKINMSMSYGLPVIATGLAAEGMHLRHDEDVLLAENPADFVHAVLRLRDDEALWQRISTSSLSNVEQHFSPEIAASTLRRVLG</sequence>
<dbReference type="SUPFAM" id="SSF53448">
    <property type="entry name" value="Nucleotide-diphospho-sugar transferases"/>
    <property type="match status" value="1"/>
</dbReference>
<dbReference type="CDD" id="cd03801">
    <property type="entry name" value="GT4_PimA-like"/>
    <property type="match status" value="1"/>
</dbReference>
<evidence type="ECO:0000259" key="1">
    <source>
        <dbReference type="Pfam" id="PF00535"/>
    </source>
</evidence>
<dbReference type="Pfam" id="PF00535">
    <property type="entry name" value="Glycos_transf_2"/>
    <property type="match status" value="1"/>
</dbReference>
<name>A0ABW8K770_9GAMM</name>
<dbReference type="Gene3D" id="3.40.50.2000">
    <property type="entry name" value="Glycogen Phosphorylase B"/>
    <property type="match status" value="1"/>
</dbReference>
<reference evidence="2 3" key="1">
    <citation type="submission" date="2020-10" db="EMBL/GenBank/DDBJ databases">
        <title>Phylogeny of dyella-like bacteria.</title>
        <authorList>
            <person name="Fu J."/>
        </authorList>
    </citation>
    <scope>NUCLEOTIDE SEQUENCE [LARGE SCALE GENOMIC DNA]</scope>
    <source>
        <strain evidence="2 3">BB4</strain>
    </source>
</reference>
<proteinExistence type="predicted"/>
<keyword evidence="3" id="KW-1185">Reference proteome</keyword>
<feature type="domain" description="Glycosyltransferase 2-like" evidence="1">
    <location>
        <begin position="54"/>
        <end position="181"/>
    </location>
</feature>
<accession>A0ABW8K770</accession>
<dbReference type="InterPro" id="IPR001173">
    <property type="entry name" value="Glyco_trans_2-like"/>
</dbReference>
<dbReference type="CDD" id="cd04186">
    <property type="entry name" value="GT_2_like_c"/>
    <property type="match status" value="1"/>
</dbReference>
<dbReference type="PANTHER" id="PTHR43179">
    <property type="entry name" value="RHAMNOSYLTRANSFERASE WBBL"/>
    <property type="match status" value="1"/>
</dbReference>
<gene>
    <name evidence="2" type="ORF">ISS97_14365</name>
</gene>
<organism evidence="2 3">
    <name type="scientific">Dyella koreensis</name>
    <dbReference type="NCBI Taxonomy" id="311235"/>
    <lineage>
        <taxon>Bacteria</taxon>
        <taxon>Pseudomonadati</taxon>
        <taxon>Pseudomonadota</taxon>
        <taxon>Gammaproteobacteria</taxon>
        <taxon>Lysobacterales</taxon>
        <taxon>Rhodanobacteraceae</taxon>
        <taxon>Dyella</taxon>
    </lineage>
</organism>
<comment type="caution">
    <text evidence="2">The sequence shown here is derived from an EMBL/GenBank/DDBJ whole genome shotgun (WGS) entry which is preliminary data.</text>
</comment>
<evidence type="ECO:0000313" key="2">
    <source>
        <dbReference type="EMBL" id="MFK2918455.1"/>
    </source>
</evidence>